<keyword evidence="7" id="KW-0276">Fatty acid metabolism</keyword>
<keyword evidence="7" id="KW-0443">Lipid metabolism</keyword>
<dbReference type="GO" id="GO:0008270">
    <property type="term" value="F:zinc ion binding"/>
    <property type="evidence" value="ECO:0007669"/>
    <property type="project" value="UniProtKB-UniRule"/>
</dbReference>
<keyword evidence="3 7" id="KW-0547">Nucleotide-binding</keyword>
<reference evidence="9" key="1">
    <citation type="submission" date="2012-05" db="EMBL/GenBank/DDBJ databases">
        <title>Plastid genomes and deep relationships of the commelinid monocot angiosperms.</title>
        <authorList>
            <person name="Barrett C.F."/>
            <person name="Davis J.I."/>
            <person name="Leebens-Mack J."/>
            <person name="Stevenson D."/>
            <person name="Conran J.G."/>
        </authorList>
    </citation>
    <scope>NUCLEOTIDE SEQUENCE</scope>
</reference>
<keyword evidence="7" id="KW-0275">Fatty acid biosynthesis</keyword>
<dbReference type="RefSeq" id="YP_007475713.1">
    <property type="nucleotide sequence ID" value="NC_020363.1"/>
</dbReference>
<dbReference type="PRINTS" id="PR01070">
    <property type="entry name" value="ACCCTRFRASEB"/>
</dbReference>
<comment type="subunit">
    <text evidence="1">Acetyl-CoA carboxylase is a heterohexamer composed of biotin carboxyl carrier protein, biotin carboxylase and 2 subunits each of ACCase subunit alpha and ACCase plastid-coded subunit beta (accD).</text>
</comment>
<evidence type="ECO:0000259" key="8">
    <source>
        <dbReference type="PROSITE" id="PS50980"/>
    </source>
</evidence>
<feature type="binding site" evidence="7">
    <location>
        <position position="234"/>
    </location>
    <ligand>
        <name>Zn(2+)</name>
        <dbReference type="ChEBI" id="CHEBI:29105"/>
    </ligand>
</feature>
<keyword evidence="2 7" id="KW-0808">Transferase</keyword>
<evidence type="ECO:0000256" key="1">
    <source>
        <dbReference type="ARBA" id="ARBA00011842"/>
    </source>
</evidence>
<feature type="zinc finger region" description="C4-type" evidence="7">
    <location>
        <begin position="215"/>
        <end position="237"/>
    </location>
</feature>
<dbReference type="HAMAP" id="MF_01395">
    <property type="entry name" value="AcetylCoA_CT_beta"/>
    <property type="match status" value="1"/>
</dbReference>
<comment type="pathway">
    <text evidence="7">Lipid metabolism; malonyl-CoA biosynthesis; malonyl-CoA from acetyl-CoA: step 1/1.</text>
</comment>
<protein>
    <recommendedName>
        <fullName evidence="7">Acetyl-coenzyme A carboxylase carboxyl transferase subunit beta</fullName>
        <shortName evidence="7">ACCase subunit beta</shortName>
        <shortName evidence="7">Acetyl-CoA carboxylase carboxyltransferase subunit beta</shortName>
        <ecNumber evidence="7">2.1.3.15</ecNumber>
    </recommendedName>
</protein>
<evidence type="ECO:0000256" key="2">
    <source>
        <dbReference type="ARBA" id="ARBA00022679"/>
    </source>
</evidence>
<geneLocation type="plastid" evidence="9"/>
<dbReference type="EC" id="2.1.3.15" evidence="7"/>
<dbReference type="GO" id="GO:2001295">
    <property type="term" value="P:malonyl-CoA biosynthetic process"/>
    <property type="evidence" value="ECO:0007669"/>
    <property type="project" value="UniProtKB-UniRule"/>
</dbReference>
<feature type="binding site" evidence="7">
    <location>
        <position position="218"/>
    </location>
    <ligand>
        <name>Zn(2+)</name>
        <dbReference type="ChEBI" id="CHEBI:29105"/>
    </ligand>
</feature>
<dbReference type="GeneID" id="14658876"/>
<comment type="cofactor">
    <cofactor evidence="7">
        <name>Zn(2+)</name>
        <dbReference type="ChEBI" id="CHEBI:29105"/>
    </cofactor>
    <text evidence="7">Binds 1 zinc ion per subunit.</text>
</comment>
<dbReference type="InterPro" id="IPR000438">
    <property type="entry name" value="Acetyl_CoA_COase_Trfase_b_su"/>
</dbReference>
<dbReference type="EMBL" id="JX088661">
    <property type="protein sequence ID" value="AGE92778.1"/>
    <property type="molecule type" value="Genomic_DNA"/>
</dbReference>
<evidence type="ECO:0000256" key="7">
    <source>
        <dbReference type="HAMAP-Rule" id="MF_01395"/>
    </source>
</evidence>
<dbReference type="Gene3D" id="3.90.226.10">
    <property type="entry name" value="2-enoyl-CoA Hydratase, Chain A, domain 1"/>
    <property type="match status" value="1"/>
</dbReference>
<feature type="binding site" evidence="7">
    <location>
        <position position="215"/>
    </location>
    <ligand>
        <name>Zn(2+)</name>
        <dbReference type="ChEBI" id="CHEBI:29105"/>
    </ligand>
</feature>
<evidence type="ECO:0000313" key="9">
    <source>
        <dbReference type="EMBL" id="AGE92778.1"/>
    </source>
</evidence>
<dbReference type="Pfam" id="PF01039">
    <property type="entry name" value="Carboxyl_trans"/>
    <property type="match status" value="1"/>
</dbReference>
<name>M1JCP8_9LILI</name>
<dbReference type="InterPro" id="IPR011762">
    <property type="entry name" value="COA_CT_N"/>
</dbReference>
<evidence type="ECO:0000256" key="5">
    <source>
        <dbReference type="ARBA" id="ARBA00022833"/>
    </source>
</evidence>
<gene>
    <name evidence="7 9" type="primary">accD</name>
</gene>
<evidence type="ECO:0000256" key="3">
    <source>
        <dbReference type="ARBA" id="ARBA00022741"/>
    </source>
</evidence>
<comment type="catalytic activity">
    <reaction evidence="7">
        <text>N(6)-carboxybiotinyl-L-lysyl-[protein] + acetyl-CoA = N(6)-biotinyl-L-lysyl-[protein] + malonyl-CoA</text>
        <dbReference type="Rhea" id="RHEA:54728"/>
        <dbReference type="Rhea" id="RHEA-COMP:10505"/>
        <dbReference type="Rhea" id="RHEA-COMP:10506"/>
        <dbReference type="ChEBI" id="CHEBI:57288"/>
        <dbReference type="ChEBI" id="CHEBI:57384"/>
        <dbReference type="ChEBI" id="CHEBI:83144"/>
        <dbReference type="ChEBI" id="CHEBI:83145"/>
        <dbReference type="EC" id="2.1.3.15"/>
    </reaction>
</comment>
<evidence type="ECO:0000256" key="4">
    <source>
        <dbReference type="ARBA" id="ARBA00022771"/>
    </source>
</evidence>
<keyword evidence="7" id="KW-0479">Metal-binding</keyword>
<dbReference type="PANTHER" id="PTHR42995:SF5">
    <property type="entry name" value="ACETYL-COENZYME A CARBOXYLASE CARBOXYL TRANSFERASE SUBUNIT BETA, CHLOROPLASTIC"/>
    <property type="match status" value="1"/>
</dbReference>
<dbReference type="SUPFAM" id="SSF52096">
    <property type="entry name" value="ClpP/crotonase"/>
    <property type="match status" value="1"/>
</dbReference>
<comment type="function">
    <text evidence="7">Component of the acetyl coenzyme A carboxylase (ACC) complex. Biotin carboxylase (BC) catalyzes the carboxylation of biotin on its carrier protein (BCCP) and then the CO(2) group is transferred by the transcarboxylase to acetyl-CoA to form malonyl-CoA.</text>
</comment>
<dbReference type="InterPro" id="IPR029045">
    <property type="entry name" value="ClpP/crotonase-like_dom_sf"/>
</dbReference>
<proteinExistence type="inferred from homology"/>
<keyword evidence="5 7" id="KW-0862">Zinc</keyword>
<feature type="domain" description="CoA carboxyltransferase N-terminal" evidence="8">
    <location>
        <begin position="211"/>
        <end position="506"/>
    </location>
</feature>
<dbReference type="GO" id="GO:0005524">
    <property type="term" value="F:ATP binding"/>
    <property type="evidence" value="ECO:0007669"/>
    <property type="project" value="UniProtKB-KW"/>
</dbReference>
<sequence>MFKRRCNFLFSNEKVEHRCGPSKSIDSVDSIGHTDGSEQPISNYSFNNVDYLFDIRNIWSLISDDTFFVRDSNGDRYSIFFDIENHIFVFKVDNDSSFMSELEIIVSSYLNRGSKSKKKNHTCNDTESSWKKNIISSIDSYLRFEVSINSSISSSTNNYSESYIYNFICTENKNSSESDRSSIRTSQNIDDLDIRVESNHNKNPFLKFRHLWVPCENCYESHYKKFFGEKMYICDSCGYHLKMSSSDRIELSIDPGTWDPMDKDMVSVDPIEFDSPVEFGEESDYDSDYDYDRDHIDFSEEKPDSDSYIDRIDSYKRKTGLTEAVQTGIGQLNGIPVAIGIMDFQFMGGSMGSVVGEKITRLIEYATNRSLPVIIVCASGGARMQEGSLSLMQMAKISSALYNYQLNKKLFYVAILTDPTTGGVTASFAMLGDIIIAEPNATIAFAGKRVIEQTLNTIVPEGSQTSEYLFEKGLFDLIVPRTLLKGVLSELFQLHGFFPLNHSSKN</sequence>
<dbReference type="PROSITE" id="PS50980">
    <property type="entry name" value="COA_CT_NTER"/>
    <property type="match status" value="1"/>
</dbReference>
<keyword evidence="4 7" id="KW-0863">Zinc-finger</keyword>
<keyword evidence="7" id="KW-0444">Lipid biosynthesis</keyword>
<evidence type="ECO:0000256" key="6">
    <source>
        <dbReference type="ARBA" id="ARBA00022840"/>
    </source>
</evidence>
<dbReference type="UniPathway" id="UPA00655">
    <property type="reaction ID" value="UER00711"/>
</dbReference>
<dbReference type="GO" id="GO:0009317">
    <property type="term" value="C:acetyl-CoA carboxylase complex"/>
    <property type="evidence" value="ECO:0007669"/>
    <property type="project" value="InterPro"/>
</dbReference>
<dbReference type="PANTHER" id="PTHR42995">
    <property type="entry name" value="ACETYL-COENZYME A CARBOXYLASE CARBOXYL TRANSFERASE SUBUNIT BETA, CHLOROPLASTIC"/>
    <property type="match status" value="1"/>
</dbReference>
<accession>M1JCP8</accession>
<dbReference type="GO" id="GO:0006633">
    <property type="term" value="P:fatty acid biosynthetic process"/>
    <property type="evidence" value="ECO:0007669"/>
    <property type="project" value="UniProtKB-KW"/>
</dbReference>
<organism evidence="9">
    <name type="scientific">Zingiber spectabile</name>
    <dbReference type="NCBI Taxonomy" id="188518"/>
    <lineage>
        <taxon>Eukaryota</taxon>
        <taxon>Viridiplantae</taxon>
        <taxon>Streptophyta</taxon>
        <taxon>Embryophyta</taxon>
        <taxon>Tracheophyta</taxon>
        <taxon>Spermatophyta</taxon>
        <taxon>Magnoliopsida</taxon>
        <taxon>Liliopsida</taxon>
        <taxon>Zingiberales</taxon>
        <taxon>Zingiberaceae</taxon>
        <taxon>Zingiber</taxon>
    </lineage>
</organism>
<dbReference type="GO" id="GO:0003989">
    <property type="term" value="F:acetyl-CoA carboxylase activity"/>
    <property type="evidence" value="ECO:0007669"/>
    <property type="project" value="InterPro"/>
</dbReference>
<dbReference type="AlphaFoldDB" id="M1JCP8"/>
<keyword evidence="6 7" id="KW-0067">ATP-binding</keyword>
<comment type="subunit">
    <text evidence="7">Acetyl-CoA carboxylase is a heterohexamer composed of biotin carboxyl carrier protein (AccB), biotin carboxylase (AccC) and two subunits each of ACCase subunit alpha (AccA) and ACCase subunit beta (AccD).</text>
</comment>
<comment type="similarity">
    <text evidence="7">Belongs to the AccD/PCCB family.</text>
</comment>
<dbReference type="GO" id="GO:0016743">
    <property type="term" value="F:carboxyl- or carbamoyltransferase activity"/>
    <property type="evidence" value="ECO:0007669"/>
    <property type="project" value="UniProtKB-UniRule"/>
</dbReference>
<keyword evidence="9" id="KW-0934">Plastid</keyword>
<feature type="binding site" evidence="7">
    <location>
        <position position="237"/>
    </location>
    <ligand>
        <name>Zn(2+)</name>
        <dbReference type="ChEBI" id="CHEBI:29105"/>
    </ligand>
</feature>
<dbReference type="InterPro" id="IPR034733">
    <property type="entry name" value="AcCoA_carboxyl_beta"/>
</dbReference>